<proteinExistence type="inferred from homology"/>
<evidence type="ECO:0000313" key="7">
    <source>
        <dbReference type="Proteomes" id="UP000615326"/>
    </source>
</evidence>
<dbReference type="Pfam" id="PF03466">
    <property type="entry name" value="LysR_substrate"/>
    <property type="match status" value="1"/>
</dbReference>
<keyword evidence="4" id="KW-0804">Transcription</keyword>
<name>A0ABX0K510_9PROT</name>
<dbReference type="PANTHER" id="PTHR30419:SF8">
    <property type="entry name" value="NITROGEN ASSIMILATION TRANSCRIPTIONAL ACTIVATOR-RELATED"/>
    <property type="match status" value="1"/>
</dbReference>
<gene>
    <name evidence="6" type="ORF">GOB84_02615</name>
</gene>
<evidence type="ECO:0000256" key="3">
    <source>
        <dbReference type="ARBA" id="ARBA00023125"/>
    </source>
</evidence>
<dbReference type="InterPro" id="IPR005119">
    <property type="entry name" value="LysR_subst-bd"/>
</dbReference>
<organism evidence="6 7">
    <name type="scientific">Acetobacter fallax</name>
    <dbReference type="NCBI Taxonomy" id="1737473"/>
    <lineage>
        <taxon>Bacteria</taxon>
        <taxon>Pseudomonadati</taxon>
        <taxon>Pseudomonadota</taxon>
        <taxon>Alphaproteobacteria</taxon>
        <taxon>Acetobacterales</taxon>
        <taxon>Acetobacteraceae</taxon>
        <taxon>Acetobacter</taxon>
    </lineage>
</organism>
<dbReference type="EMBL" id="WOSW01000002">
    <property type="protein sequence ID" value="NHO31464.1"/>
    <property type="molecule type" value="Genomic_DNA"/>
</dbReference>
<dbReference type="InterPro" id="IPR036390">
    <property type="entry name" value="WH_DNA-bd_sf"/>
</dbReference>
<dbReference type="SUPFAM" id="SSF53850">
    <property type="entry name" value="Periplasmic binding protein-like II"/>
    <property type="match status" value="1"/>
</dbReference>
<dbReference type="Proteomes" id="UP000615326">
    <property type="component" value="Unassembled WGS sequence"/>
</dbReference>
<evidence type="ECO:0000256" key="1">
    <source>
        <dbReference type="ARBA" id="ARBA00009437"/>
    </source>
</evidence>
<sequence length="306" mass="32981">MTVQSRIMKYFMAVARCGSIRRASEQLGIAASAVDRQILHAEAELGVPLFERHPSGLQMTAAGELLFTTGQKWERDWTETQAGFNDLQGLKRGHITIAIVDALTRGGIPKLIGQFRKSYPGIVIASRVMDNHAIAGAVTEREAEFGLLLDPPARRDLIVQSYTTSPLGIVCPPDHPLAARSEVRLGQCHDYPFIMPAPPLALRRRLDPLLSASLTKIAPVTETDSIRMIRSLIGAGVGISILLGVDVLSEVEAGSLRFVPLAEARSSPAMLALAVSRTRILTSGARLLAAEIERFLAGSHAALTVP</sequence>
<evidence type="ECO:0000259" key="5">
    <source>
        <dbReference type="PROSITE" id="PS50931"/>
    </source>
</evidence>
<comment type="similarity">
    <text evidence="1">Belongs to the LysR transcriptional regulatory family.</text>
</comment>
<evidence type="ECO:0000256" key="4">
    <source>
        <dbReference type="ARBA" id="ARBA00023163"/>
    </source>
</evidence>
<keyword evidence="7" id="KW-1185">Reference proteome</keyword>
<dbReference type="Gene3D" id="3.40.190.290">
    <property type="match status" value="1"/>
</dbReference>
<accession>A0ABX0K510</accession>
<dbReference type="PROSITE" id="PS50931">
    <property type="entry name" value="HTH_LYSR"/>
    <property type="match status" value="1"/>
</dbReference>
<dbReference type="InterPro" id="IPR000847">
    <property type="entry name" value="LysR_HTH_N"/>
</dbReference>
<protein>
    <submittedName>
        <fullName evidence="6">LysR family transcriptional regulator</fullName>
    </submittedName>
</protein>
<dbReference type="PANTHER" id="PTHR30419">
    <property type="entry name" value="HTH-TYPE TRANSCRIPTIONAL REGULATOR YBHD"/>
    <property type="match status" value="1"/>
</dbReference>
<dbReference type="InterPro" id="IPR050950">
    <property type="entry name" value="HTH-type_LysR_regulators"/>
</dbReference>
<dbReference type="Gene3D" id="1.10.10.10">
    <property type="entry name" value="Winged helix-like DNA-binding domain superfamily/Winged helix DNA-binding domain"/>
    <property type="match status" value="1"/>
</dbReference>
<evidence type="ECO:0000313" key="6">
    <source>
        <dbReference type="EMBL" id="NHO31464.1"/>
    </source>
</evidence>
<dbReference type="SUPFAM" id="SSF46785">
    <property type="entry name" value="Winged helix' DNA-binding domain"/>
    <property type="match status" value="1"/>
</dbReference>
<dbReference type="InterPro" id="IPR036388">
    <property type="entry name" value="WH-like_DNA-bd_sf"/>
</dbReference>
<evidence type="ECO:0000256" key="2">
    <source>
        <dbReference type="ARBA" id="ARBA00023015"/>
    </source>
</evidence>
<reference evidence="6 7" key="1">
    <citation type="journal article" date="2020" name="Int. J. Syst. Evol. Microbiol.">
        <title>Novel acetic acid bacteria from cider fermentations: Acetobacter conturbans sp. nov. and Acetobacter fallax sp. nov.</title>
        <authorList>
            <person name="Sombolestani A.S."/>
            <person name="Cleenwerck I."/>
            <person name="Cnockaert M."/>
            <person name="Borremans W."/>
            <person name="Wieme A.D."/>
            <person name="De Vuyst L."/>
            <person name="Vandamme P."/>
        </authorList>
    </citation>
    <scope>NUCLEOTIDE SEQUENCE [LARGE SCALE GENOMIC DNA]</scope>
    <source>
        <strain evidence="6 7">LMG 1637</strain>
    </source>
</reference>
<comment type="caution">
    <text evidence="6">The sequence shown here is derived from an EMBL/GenBank/DDBJ whole genome shotgun (WGS) entry which is preliminary data.</text>
</comment>
<feature type="domain" description="HTH lysR-type" evidence="5">
    <location>
        <begin position="1"/>
        <end position="60"/>
    </location>
</feature>
<keyword evidence="2" id="KW-0805">Transcription regulation</keyword>
<dbReference type="Pfam" id="PF00126">
    <property type="entry name" value="HTH_1"/>
    <property type="match status" value="1"/>
</dbReference>
<keyword evidence="3" id="KW-0238">DNA-binding</keyword>